<keyword evidence="2" id="KW-1185">Reference proteome</keyword>
<organism evidence="1 2">
    <name type="scientific">Solanum tuberosum</name>
    <name type="common">Potato</name>
    <dbReference type="NCBI Taxonomy" id="4113"/>
    <lineage>
        <taxon>Eukaryota</taxon>
        <taxon>Viridiplantae</taxon>
        <taxon>Streptophyta</taxon>
        <taxon>Embryophyta</taxon>
        <taxon>Tracheophyta</taxon>
        <taxon>Spermatophyta</taxon>
        <taxon>Magnoliopsida</taxon>
        <taxon>eudicotyledons</taxon>
        <taxon>Gunneridae</taxon>
        <taxon>Pentapetalae</taxon>
        <taxon>asterids</taxon>
        <taxon>lamiids</taxon>
        <taxon>Solanales</taxon>
        <taxon>Solanaceae</taxon>
        <taxon>Solanoideae</taxon>
        <taxon>Solaneae</taxon>
        <taxon>Solanum</taxon>
    </lineage>
</organism>
<accession>M1BU47</accession>
<dbReference type="PaxDb" id="4113-PGSC0003DMT400052917"/>
<dbReference type="Gramene" id="PGSC0003DMT400052917">
    <property type="protein sequence ID" value="PGSC0003DMT400052917"/>
    <property type="gene ID" value="PGSC0003DMG400020528"/>
</dbReference>
<dbReference type="InParanoid" id="M1BU47"/>
<proteinExistence type="predicted"/>
<protein>
    <submittedName>
        <fullName evidence="1">Uncharacterized protein</fullName>
    </submittedName>
</protein>
<dbReference type="HOGENOM" id="CLU_3110174_0_0_1"/>
<dbReference type="EnsemblPlants" id="PGSC0003DMT400052917">
    <property type="protein sequence ID" value="PGSC0003DMT400052917"/>
    <property type="gene ID" value="PGSC0003DMG400020528"/>
</dbReference>
<evidence type="ECO:0000313" key="1">
    <source>
        <dbReference type="EnsemblPlants" id="PGSC0003DMT400052917"/>
    </source>
</evidence>
<name>M1BU47_SOLTU</name>
<sequence length="51" mass="6017">MSKFFGLLSAFFLVTDLCSCFSWVLWVMLIVFVDGSSPMEGYFFTWWFRNG</sequence>
<evidence type="ECO:0000313" key="2">
    <source>
        <dbReference type="Proteomes" id="UP000011115"/>
    </source>
</evidence>
<dbReference type="Proteomes" id="UP000011115">
    <property type="component" value="Unassembled WGS sequence"/>
</dbReference>
<reference evidence="2" key="1">
    <citation type="journal article" date="2011" name="Nature">
        <title>Genome sequence and analysis of the tuber crop potato.</title>
        <authorList>
            <consortium name="The Potato Genome Sequencing Consortium"/>
        </authorList>
    </citation>
    <scope>NUCLEOTIDE SEQUENCE [LARGE SCALE GENOMIC DNA]</scope>
    <source>
        <strain evidence="2">cv. DM1-3 516 R44</strain>
    </source>
</reference>
<reference evidence="1" key="2">
    <citation type="submission" date="2015-06" db="UniProtKB">
        <authorList>
            <consortium name="EnsemblPlants"/>
        </authorList>
    </citation>
    <scope>IDENTIFICATION</scope>
    <source>
        <strain evidence="1">DM1-3 516 R44</strain>
    </source>
</reference>
<dbReference type="AlphaFoldDB" id="M1BU47"/>